<keyword evidence="2" id="KW-1185">Reference proteome</keyword>
<accession>A0ABP3QKM9</accession>
<evidence type="ECO:0000313" key="1">
    <source>
        <dbReference type="EMBL" id="GAA0592621.1"/>
    </source>
</evidence>
<gene>
    <name evidence="1" type="ORF">GCM10009416_33780</name>
</gene>
<dbReference type="RefSeq" id="WP_343896547.1">
    <property type="nucleotide sequence ID" value="NZ_BAAAFZ010000053.1"/>
</dbReference>
<name>A0ABP3QKM9_9PROT</name>
<dbReference type="Proteomes" id="UP001501588">
    <property type="component" value="Unassembled WGS sequence"/>
</dbReference>
<proteinExistence type="predicted"/>
<evidence type="ECO:0008006" key="3">
    <source>
        <dbReference type="Google" id="ProtNLM"/>
    </source>
</evidence>
<reference evidence="2" key="1">
    <citation type="journal article" date="2019" name="Int. J. Syst. Evol. Microbiol.">
        <title>The Global Catalogue of Microorganisms (GCM) 10K type strain sequencing project: providing services to taxonomists for standard genome sequencing and annotation.</title>
        <authorList>
            <consortium name="The Broad Institute Genomics Platform"/>
            <consortium name="The Broad Institute Genome Sequencing Center for Infectious Disease"/>
            <person name="Wu L."/>
            <person name="Ma J."/>
        </authorList>
    </citation>
    <scope>NUCLEOTIDE SEQUENCE [LARGE SCALE GENOMIC DNA]</scope>
    <source>
        <strain evidence="2">JCM 9933</strain>
    </source>
</reference>
<dbReference type="EMBL" id="BAAAFZ010000053">
    <property type="protein sequence ID" value="GAA0592621.1"/>
    <property type="molecule type" value="Genomic_DNA"/>
</dbReference>
<sequence length="419" mass="46207">MGMFGRLVGWFQDRGGVPPMAPAQGASDPVRAMGAAAPMACGNHAEAERFDPRDDDKWPLPSRQNLQRAEIDFKGKLLDARMEHRHAGMLMSEEQRGAMREMVERDPDIAPEDKKDLVAQLYRHAPPQQPALERERVELEGVSARVAALHAALSEGDRLYGDADKAEAALMALHEDRELREALEARGMTLGDGGDFTGGSYADMADRMTLNFMERAASDAARGVIREEAEAEAEYLEAVDDRDGWRHPVSEATRDAPTPIIDAIVQRGLERRIAAVPELPTAELLSQANAFRAEAAVEGGWDNYSTAESLRSAADRYQLAAAVRDPEAPQAPVAQAREAITLRLHDRAADVRDDQDVGEATRFARMAADHALGEIGREEMAAVVDELEATGRLHQETATELKTWHLERQAERDEDEHEL</sequence>
<protein>
    <recommendedName>
        <fullName evidence="3">DUF222 domain-containing protein</fullName>
    </recommendedName>
</protein>
<comment type="caution">
    <text evidence="1">The sequence shown here is derived from an EMBL/GenBank/DDBJ whole genome shotgun (WGS) entry which is preliminary data.</text>
</comment>
<evidence type="ECO:0000313" key="2">
    <source>
        <dbReference type="Proteomes" id="UP001501588"/>
    </source>
</evidence>
<organism evidence="1 2">
    <name type="scientific">Craurococcus roseus</name>
    <dbReference type="NCBI Taxonomy" id="77585"/>
    <lineage>
        <taxon>Bacteria</taxon>
        <taxon>Pseudomonadati</taxon>
        <taxon>Pseudomonadota</taxon>
        <taxon>Alphaproteobacteria</taxon>
        <taxon>Acetobacterales</taxon>
        <taxon>Acetobacteraceae</taxon>
        <taxon>Craurococcus</taxon>
    </lineage>
</organism>